<dbReference type="InterPro" id="IPR024747">
    <property type="entry name" value="Pyridox_Oxase-rel"/>
</dbReference>
<dbReference type="Proteomes" id="UP000053599">
    <property type="component" value="Unassembled WGS sequence"/>
</dbReference>
<reference evidence="2 3" key="1">
    <citation type="submission" date="2015-01" db="EMBL/GenBank/DDBJ databases">
        <title>The Genome Sequence of Exophiala sideris CBS121828.</title>
        <authorList>
            <consortium name="The Broad Institute Genomics Platform"/>
            <person name="Cuomo C."/>
            <person name="de Hoog S."/>
            <person name="Gorbushina A."/>
            <person name="Stielow B."/>
            <person name="Teixiera M."/>
            <person name="Abouelleil A."/>
            <person name="Chapman S.B."/>
            <person name="Priest M."/>
            <person name="Young S.K."/>
            <person name="Wortman J."/>
            <person name="Nusbaum C."/>
            <person name="Birren B."/>
        </authorList>
    </citation>
    <scope>NUCLEOTIDE SEQUENCE [LARGE SCALE GENOMIC DNA]</scope>
    <source>
        <strain evidence="2 3">CBS 121828</strain>
    </source>
</reference>
<evidence type="ECO:0008006" key="4">
    <source>
        <dbReference type="Google" id="ProtNLM"/>
    </source>
</evidence>
<dbReference type="AlphaFoldDB" id="A0A0D1Z5R8"/>
<name>A0A0D1Z5R8_9EURO</name>
<organism evidence="2 3">
    <name type="scientific">Exophiala sideris</name>
    <dbReference type="NCBI Taxonomy" id="1016849"/>
    <lineage>
        <taxon>Eukaryota</taxon>
        <taxon>Fungi</taxon>
        <taxon>Dikarya</taxon>
        <taxon>Ascomycota</taxon>
        <taxon>Pezizomycotina</taxon>
        <taxon>Eurotiomycetes</taxon>
        <taxon>Chaetothyriomycetidae</taxon>
        <taxon>Chaetothyriales</taxon>
        <taxon>Herpotrichiellaceae</taxon>
        <taxon>Exophiala</taxon>
    </lineage>
</organism>
<feature type="region of interest" description="Disordered" evidence="1">
    <location>
        <begin position="252"/>
        <end position="289"/>
    </location>
</feature>
<accession>A0A0D1Z5R8</accession>
<proteinExistence type="predicted"/>
<dbReference type="InterPro" id="IPR012349">
    <property type="entry name" value="Split_barrel_FMN-bd"/>
</dbReference>
<dbReference type="PANTHER" id="PTHR34071:SF2">
    <property type="entry name" value="FLAVIN-NUCLEOTIDE-BINDING PROTEIN"/>
    <property type="match status" value="1"/>
</dbReference>
<evidence type="ECO:0000313" key="3">
    <source>
        <dbReference type="Proteomes" id="UP000053599"/>
    </source>
</evidence>
<dbReference type="SUPFAM" id="SSF50475">
    <property type="entry name" value="FMN-binding split barrel"/>
    <property type="match status" value="1"/>
</dbReference>
<sequence length="315" mass="35259">MLSYASKPCVTKLRGARVSYSACTRLTNLFLQRLNSRHCCPSRSISATCRKQRATVQPTMEAARLRRREQRGKYDVDSIEAVFADTFFSHVSYVDDGLPQCLPMIALFRRVWEQQDPVIYLHGHPSSRLMEIVRANESEQTSLKGEEINGKPDTRIRVCITATKVDGLVLSSAPNGHTFNYRSAVLHGACSLEKDREIKRDVMRGVTNHIVEGRWDDVNPVASFQVALVCVIRVDVLKGGVKFRAGVPGIQPRDITKDGPDNEVPPWTGVVPPREQLDEPIPSGLTDDAKVPEGLLRFIETRNKAQRQYAHAVAK</sequence>
<evidence type="ECO:0000256" key="1">
    <source>
        <dbReference type="SAM" id="MobiDB-lite"/>
    </source>
</evidence>
<dbReference type="PANTHER" id="PTHR34071">
    <property type="entry name" value="5-NITROIMIDAZOLE ANTIBIOTICS RESISTANCE PROTEIN, NIMA-FAMILY-RELATED PROTEIN-RELATED"/>
    <property type="match status" value="1"/>
</dbReference>
<gene>
    <name evidence="2" type="ORF">PV11_04340</name>
</gene>
<dbReference type="EMBL" id="KN846952">
    <property type="protein sequence ID" value="KIV82213.1"/>
    <property type="molecule type" value="Genomic_DNA"/>
</dbReference>
<protein>
    <recommendedName>
        <fullName evidence="4">Flavin-nucleotide-binding protein</fullName>
    </recommendedName>
</protein>
<dbReference type="OrthoDB" id="4150923at2759"/>
<dbReference type="Gene3D" id="2.30.110.10">
    <property type="entry name" value="Electron Transport, Fmn-binding Protein, Chain A"/>
    <property type="match status" value="1"/>
</dbReference>
<dbReference type="HOGENOM" id="CLU_067890_0_0_1"/>
<dbReference type="Pfam" id="PF12900">
    <property type="entry name" value="Pyridox_ox_2"/>
    <property type="match status" value="1"/>
</dbReference>
<evidence type="ECO:0000313" key="2">
    <source>
        <dbReference type="EMBL" id="KIV82213.1"/>
    </source>
</evidence>
<dbReference type="STRING" id="1016849.A0A0D1Z5R8"/>